<keyword evidence="3" id="KW-1185">Reference proteome</keyword>
<feature type="domain" description="RelA/SpoT" evidence="1">
    <location>
        <begin position="70"/>
        <end position="189"/>
    </location>
</feature>
<dbReference type="Pfam" id="PF04607">
    <property type="entry name" value="RelA_SpoT"/>
    <property type="match status" value="1"/>
</dbReference>
<dbReference type="InterPro" id="IPR052366">
    <property type="entry name" value="GTP_Pyrophosphokinase"/>
</dbReference>
<dbReference type="CDD" id="cd05399">
    <property type="entry name" value="NT_Rel-Spo_like"/>
    <property type="match status" value="1"/>
</dbReference>
<protein>
    <submittedName>
        <fullName evidence="2">RelA/SpoT domain-containing protein</fullName>
    </submittedName>
</protein>
<dbReference type="SUPFAM" id="SSF81301">
    <property type="entry name" value="Nucleotidyltransferase"/>
    <property type="match status" value="1"/>
</dbReference>
<gene>
    <name evidence="2" type="ORF">ABNW52_11320</name>
</gene>
<accession>A0ABV1M5C1</accession>
<dbReference type="PANTHER" id="PTHR47837">
    <property type="entry name" value="GTP PYROPHOSPHOKINASE YJBM"/>
    <property type="match status" value="1"/>
</dbReference>
<evidence type="ECO:0000259" key="1">
    <source>
        <dbReference type="SMART" id="SM00954"/>
    </source>
</evidence>
<dbReference type="InterPro" id="IPR007685">
    <property type="entry name" value="RelA_SpoT"/>
</dbReference>
<dbReference type="InterPro" id="IPR043519">
    <property type="entry name" value="NT_sf"/>
</dbReference>
<evidence type="ECO:0000313" key="2">
    <source>
        <dbReference type="EMBL" id="MEQ6291201.1"/>
    </source>
</evidence>
<dbReference type="EMBL" id="JBEFLD010000005">
    <property type="protein sequence ID" value="MEQ6291201.1"/>
    <property type="molecule type" value="Genomic_DNA"/>
</dbReference>
<evidence type="ECO:0000313" key="3">
    <source>
        <dbReference type="Proteomes" id="UP001433638"/>
    </source>
</evidence>
<dbReference type="RefSeq" id="WP_349587704.1">
    <property type="nucleotide sequence ID" value="NZ_JBEFLD010000005.1"/>
</dbReference>
<comment type="caution">
    <text evidence="2">The sequence shown here is derived from an EMBL/GenBank/DDBJ whole genome shotgun (WGS) entry which is preliminary data.</text>
</comment>
<sequence length="350" mass="39776">MAFTVPNFTRKQVSKAGNVLIDPNSTLEQRSTAFDVLNHWRSCHAYPINTFQATLRNRLKKVCESALVAQRLKRSPSILKKLTLNPGMQMARMQDVGGLRAVVENLHQVRQLEKIYREGNFSHELIGIDDYINNPKNSGYRSLHLIYKYKNPINPIYDGLCIELQVRTKLQHAWATAVETIGTFLDQALKSSEGSKEWLDYFKLVGAAFALLENSPVSEAFSSVEPIDIYRNAHEETERLEVKRKLSAFAIAANAIESRQTQGHYHLVVLDSETRMVKIRSFGKKKLVDANLAYAEAEAAAESSRNLQVVLVATNSIDALRKAYPNYFLDTRQFTFNLQKIKRLVEGKTR</sequence>
<dbReference type="Proteomes" id="UP001433638">
    <property type="component" value="Unassembled WGS sequence"/>
</dbReference>
<reference evidence="2" key="1">
    <citation type="submission" date="2024-06" db="EMBL/GenBank/DDBJ databases">
        <title>Genome sequence of Vogesella sp. MAHUQ-64.</title>
        <authorList>
            <person name="Huq M.A."/>
        </authorList>
    </citation>
    <scope>NUCLEOTIDE SEQUENCE</scope>
    <source>
        <strain evidence="2">MAHUQ-64</strain>
    </source>
</reference>
<dbReference type="SMART" id="SM00954">
    <property type="entry name" value="RelA_SpoT"/>
    <property type="match status" value="1"/>
</dbReference>
<dbReference type="PANTHER" id="PTHR47837:SF1">
    <property type="entry name" value="GTP PYROPHOSPHOKINASE YJBM"/>
    <property type="match status" value="1"/>
</dbReference>
<proteinExistence type="predicted"/>
<organism evidence="2 3">
    <name type="scientific">Vogesella oryzagri</name>
    <dbReference type="NCBI Taxonomy" id="3160864"/>
    <lineage>
        <taxon>Bacteria</taxon>
        <taxon>Pseudomonadati</taxon>
        <taxon>Pseudomonadota</taxon>
        <taxon>Betaproteobacteria</taxon>
        <taxon>Neisseriales</taxon>
        <taxon>Chromobacteriaceae</taxon>
        <taxon>Vogesella</taxon>
    </lineage>
</organism>
<name>A0ABV1M5C1_9NEIS</name>
<dbReference type="Gene3D" id="3.30.460.10">
    <property type="entry name" value="Beta Polymerase, domain 2"/>
    <property type="match status" value="1"/>
</dbReference>